<accession>A0A3Q3M4P9</accession>
<sequence>ADGYCLYSLWQNSELQSPVITILQLQKAVSLHLGSVELSHSTPCSPGKPFQPSRGDPYRPDTSKSLSAPCKTGLVISGPQVGSQGLYSRRMNLKTEGPRPPAPQPAPSLGGSLRRQASLYHHPSHTLRSSTSAGQTPSLCLTTLLTAGPWLPCRMLAVMGWPRCQR</sequence>
<protein>
    <submittedName>
        <fullName evidence="2">Uncharacterized protein</fullName>
    </submittedName>
</protein>
<reference evidence="2" key="1">
    <citation type="submission" date="2025-08" db="UniProtKB">
        <authorList>
            <consortium name="Ensembl"/>
        </authorList>
    </citation>
    <scope>IDENTIFICATION</scope>
</reference>
<feature type="region of interest" description="Disordered" evidence="1">
    <location>
        <begin position="38"/>
        <end position="67"/>
    </location>
</feature>
<evidence type="ECO:0000256" key="1">
    <source>
        <dbReference type="SAM" id="MobiDB-lite"/>
    </source>
</evidence>
<reference evidence="2" key="2">
    <citation type="submission" date="2025-09" db="UniProtKB">
        <authorList>
            <consortium name="Ensembl"/>
        </authorList>
    </citation>
    <scope>IDENTIFICATION</scope>
</reference>
<name>A0A3Q3M4P9_9LABR</name>
<dbReference type="AlphaFoldDB" id="A0A3Q3M4P9"/>
<feature type="region of interest" description="Disordered" evidence="1">
    <location>
        <begin position="92"/>
        <end position="112"/>
    </location>
</feature>
<keyword evidence="3" id="KW-1185">Reference proteome</keyword>
<proteinExistence type="predicted"/>
<dbReference type="Proteomes" id="UP000261660">
    <property type="component" value="Unplaced"/>
</dbReference>
<organism evidence="2 3">
    <name type="scientific">Labrus bergylta</name>
    <name type="common">ballan wrasse</name>
    <dbReference type="NCBI Taxonomy" id="56723"/>
    <lineage>
        <taxon>Eukaryota</taxon>
        <taxon>Metazoa</taxon>
        <taxon>Chordata</taxon>
        <taxon>Craniata</taxon>
        <taxon>Vertebrata</taxon>
        <taxon>Euteleostomi</taxon>
        <taxon>Actinopterygii</taxon>
        <taxon>Neopterygii</taxon>
        <taxon>Teleostei</taxon>
        <taxon>Neoteleostei</taxon>
        <taxon>Acanthomorphata</taxon>
        <taxon>Eupercaria</taxon>
        <taxon>Labriformes</taxon>
        <taxon>Labridae</taxon>
        <taxon>Labrus</taxon>
    </lineage>
</organism>
<evidence type="ECO:0000313" key="3">
    <source>
        <dbReference type="Proteomes" id="UP000261660"/>
    </source>
</evidence>
<evidence type="ECO:0000313" key="2">
    <source>
        <dbReference type="Ensembl" id="ENSLBEP00000015510.1"/>
    </source>
</evidence>
<dbReference type="Ensembl" id="ENSLBET00000016439.1">
    <property type="protein sequence ID" value="ENSLBEP00000015510.1"/>
    <property type="gene ID" value="ENSLBEG00000012055.1"/>
</dbReference>
<dbReference type="InParanoid" id="A0A3Q3M4P9"/>